<feature type="non-terminal residue" evidence="1">
    <location>
        <position position="82"/>
    </location>
</feature>
<dbReference type="OrthoDB" id="626167at2759"/>
<comment type="caution">
    <text evidence="1">The sequence shown here is derived from an EMBL/GenBank/DDBJ whole genome shotgun (WGS) entry which is preliminary data.</text>
</comment>
<reference evidence="1 2" key="1">
    <citation type="submission" date="2020-10" db="EMBL/GenBank/DDBJ databases">
        <title>The Coptis chinensis genome and diversification of protoberbering-type alkaloids.</title>
        <authorList>
            <person name="Wang B."/>
            <person name="Shu S."/>
            <person name="Song C."/>
            <person name="Liu Y."/>
        </authorList>
    </citation>
    <scope>NUCLEOTIDE SEQUENCE [LARGE SCALE GENOMIC DNA]</scope>
    <source>
        <strain evidence="1">HL-2020</strain>
        <tissue evidence="1">Leaf</tissue>
    </source>
</reference>
<proteinExistence type="predicted"/>
<dbReference type="PANTHER" id="PTHR46284">
    <property type="entry name" value="PROTEIN KINESIN LIGHT CHAIN-RELATED 3"/>
    <property type="match status" value="1"/>
</dbReference>
<name>A0A835ICP9_9MAGN</name>
<evidence type="ECO:0000313" key="1">
    <source>
        <dbReference type="EMBL" id="KAF9615126.1"/>
    </source>
</evidence>
<protein>
    <submittedName>
        <fullName evidence="1">Uncharacterized protein</fullName>
    </submittedName>
</protein>
<organism evidence="1 2">
    <name type="scientific">Coptis chinensis</name>
    <dbReference type="NCBI Taxonomy" id="261450"/>
    <lineage>
        <taxon>Eukaryota</taxon>
        <taxon>Viridiplantae</taxon>
        <taxon>Streptophyta</taxon>
        <taxon>Embryophyta</taxon>
        <taxon>Tracheophyta</taxon>
        <taxon>Spermatophyta</taxon>
        <taxon>Magnoliopsida</taxon>
        <taxon>Ranunculales</taxon>
        <taxon>Ranunculaceae</taxon>
        <taxon>Coptidoideae</taxon>
        <taxon>Coptis</taxon>
    </lineage>
</organism>
<accession>A0A835ICP9</accession>
<dbReference type="AlphaFoldDB" id="A0A835ICP9"/>
<keyword evidence="2" id="KW-1185">Reference proteome</keyword>
<dbReference type="PANTHER" id="PTHR46284:SF2">
    <property type="entry name" value="PROTEIN KINESIN LIGHT CHAIN-RELATED 1"/>
    <property type="match status" value="1"/>
</dbReference>
<sequence length="82" mass="9059">IPLFGEFTCQNVVMAERFIKAGRLQESNSYCESALRIYAKPVPGTTVEESAPGIMEISAIFEDVDEPELEDIGRLGALLRLL</sequence>
<dbReference type="Proteomes" id="UP000631114">
    <property type="component" value="Unassembled WGS sequence"/>
</dbReference>
<evidence type="ECO:0000313" key="2">
    <source>
        <dbReference type="Proteomes" id="UP000631114"/>
    </source>
</evidence>
<gene>
    <name evidence="1" type="ORF">IFM89_022056</name>
</gene>
<dbReference type="EMBL" id="JADFTS010000003">
    <property type="protein sequence ID" value="KAF9615126.1"/>
    <property type="molecule type" value="Genomic_DNA"/>
</dbReference>